<protein>
    <recommendedName>
        <fullName evidence="1">Tc1-like transposase DDE domain-containing protein</fullName>
    </recommendedName>
</protein>
<dbReference type="Gene3D" id="3.30.420.10">
    <property type="entry name" value="Ribonuclease H-like superfamily/Ribonuclease H"/>
    <property type="match status" value="1"/>
</dbReference>
<keyword evidence="3" id="KW-1185">Reference proteome</keyword>
<feature type="domain" description="Tc1-like transposase DDE" evidence="1">
    <location>
        <begin position="3"/>
        <end position="41"/>
    </location>
</feature>
<name>A0ABX2CZ85_9CYAN</name>
<gene>
    <name evidence="2" type="ORF">E5S67_03351</name>
</gene>
<dbReference type="InterPro" id="IPR038717">
    <property type="entry name" value="Tc1-like_DDE_dom"/>
</dbReference>
<dbReference type="EMBL" id="SRRZ01000060">
    <property type="protein sequence ID" value="NQE35616.1"/>
    <property type="molecule type" value="Genomic_DNA"/>
</dbReference>
<sequence>MPQIILEFLPAYSPDYNLVELVCHSAKEYIAHRLFKSVEELSELLQRLLNEGEMVIKWDRKVKNKGNAILSDLAA</sequence>
<accession>A0ABX2CZ85</accession>
<evidence type="ECO:0000259" key="1">
    <source>
        <dbReference type="Pfam" id="PF13358"/>
    </source>
</evidence>
<evidence type="ECO:0000313" key="2">
    <source>
        <dbReference type="EMBL" id="NQE35616.1"/>
    </source>
</evidence>
<organism evidence="2 3">
    <name type="scientific">Microcoleus asticus IPMA8</name>
    <dbReference type="NCBI Taxonomy" id="2563858"/>
    <lineage>
        <taxon>Bacteria</taxon>
        <taxon>Bacillati</taxon>
        <taxon>Cyanobacteriota</taxon>
        <taxon>Cyanophyceae</taxon>
        <taxon>Oscillatoriophycideae</taxon>
        <taxon>Oscillatoriales</taxon>
        <taxon>Microcoleaceae</taxon>
        <taxon>Microcoleus</taxon>
        <taxon>Microcoleus asticus</taxon>
    </lineage>
</organism>
<dbReference type="Proteomes" id="UP000702425">
    <property type="component" value="Unassembled WGS sequence"/>
</dbReference>
<dbReference type="InterPro" id="IPR036397">
    <property type="entry name" value="RNaseH_sf"/>
</dbReference>
<comment type="caution">
    <text evidence="2">The sequence shown here is derived from an EMBL/GenBank/DDBJ whole genome shotgun (WGS) entry which is preliminary data.</text>
</comment>
<dbReference type="Pfam" id="PF13358">
    <property type="entry name" value="DDE_3"/>
    <property type="match status" value="1"/>
</dbReference>
<reference evidence="2 3" key="1">
    <citation type="journal article" date="2020" name="Sci. Rep.">
        <title>A novel cyanobacterial geosmin producer, revising GeoA distribution and dispersion patterns in Bacteria.</title>
        <authorList>
            <person name="Churro C."/>
            <person name="Semedo-Aguiar A.P."/>
            <person name="Silva A.D."/>
            <person name="Pereira-Leal J.B."/>
            <person name="Leite R.B."/>
        </authorList>
    </citation>
    <scope>NUCLEOTIDE SEQUENCE [LARGE SCALE GENOMIC DNA]</scope>
    <source>
        <strain evidence="2 3">IPMA8</strain>
    </source>
</reference>
<proteinExistence type="predicted"/>
<evidence type="ECO:0000313" key="3">
    <source>
        <dbReference type="Proteomes" id="UP000702425"/>
    </source>
</evidence>